<dbReference type="InterPro" id="IPR036573">
    <property type="entry name" value="CBM_sf_5/12"/>
</dbReference>
<organism evidence="2 3">
    <name type="scientific">Kineosporia mesophila</name>
    <dbReference type="NCBI Taxonomy" id="566012"/>
    <lineage>
        <taxon>Bacteria</taxon>
        <taxon>Bacillati</taxon>
        <taxon>Actinomycetota</taxon>
        <taxon>Actinomycetes</taxon>
        <taxon>Kineosporiales</taxon>
        <taxon>Kineosporiaceae</taxon>
        <taxon>Kineosporia</taxon>
    </lineage>
</organism>
<name>A0ABP7ADY4_9ACTN</name>
<reference evidence="3" key="1">
    <citation type="journal article" date="2019" name="Int. J. Syst. Evol. Microbiol.">
        <title>The Global Catalogue of Microorganisms (GCM) 10K type strain sequencing project: providing services to taxonomists for standard genome sequencing and annotation.</title>
        <authorList>
            <consortium name="The Broad Institute Genomics Platform"/>
            <consortium name="The Broad Institute Genome Sequencing Center for Infectious Disease"/>
            <person name="Wu L."/>
            <person name="Ma J."/>
        </authorList>
    </citation>
    <scope>NUCLEOTIDE SEQUENCE [LARGE SCALE GENOMIC DNA]</scope>
    <source>
        <strain evidence="3">JCM 16902</strain>
    </source>
</reference>
<keyword evidence="1" id="KW-0472">Membrane</keyword>
<dbReference type="EMBL" id="BAAAZO010000011">
    <property type="protein sequence ID" value="GAA3630153.1"/>
    <property type="molecule type" value="Genomic_DNA"/>
</dbReference>
<comment type="caution">
    <text evidence="2">The sequence shown here is derived from an EMBL/GenBank/DDBJ whole genome shotgun (WGS) entry which is preliminary data.</text>
</comment>
<dbReference type="Gene3D" id="2.10.10.20">
    <property type="entry name" value="Carbohydrate-binding module superfamily 5/12"/>
    <property type="match status" value="1"/>
</dbReference>
<dbReference type="Proteomes" id="UP001501074">
    <property type="component" value="Unassembled WGS sequence"/>
</dbReference>
<accession>A0ABP7ADY4</accession>
<dbReference type="RefSeq" id="WP_231486058.1">
    <property type="nucleotide sequence ID" value="NZ_BAAAZO010000011.1"/>
</dbReference>
<proteinExistence type="predicted"/>
<protein>
    <recommendedName>
        <fullName evidence="4">Chitin-binding type-3 domain-containing protein</fullName>
    </recommendedName>
</protein>
<evidence type="ECO:0000256" key="1">
    <source>
        <dbReference type="SAM" id="Phobius"/>
    </source>
</evidence>
<evidence type="ECO:0000313" key="3">
    <source>
        <dbReference type="Proteomes" id="UP001501074"/>
    </source>
</evidence>
<evidence type="ECO:0000313" key="2">
    <source>
        <dbReference type="EMBL" id="GAA3630153.1"/>
    </source>
</evidence>
<evidence type="ECO:0008006" key="4">
    <source>
        <dbReference type="Google" id="ProtNLM"/>
    </source>
</evidence>
<keyword evidence="3" id="KW-1185">Reference proteome</keyword>
<sequence>MTTRRGLLASIVTVAVIAGGLVIWQQVRSTCPDAYSAAATYLPDDEVTFNGRVWRATRSTISDNPSTRGTAWADAGTC</sequence>
<dbReference type="SUPFAM" id="SSF51055">
    <property type="entry name" value="Carbohydrate binding domain"/>
    <property type="match status" value="1"/>
</dbReference>
<keyword evidence="1" id="KW-0812">Transmembrane</keyword>
<keyword evidence="1" id="KW-1133">Transmembrane helix</keyword>
<feature type="transmembrane region" description="Helical" evidence="1">
    <location>
        <begin position="7"/>
        <end position="24"/>
    </location>
</feature>
<gene>
    <name evidence="2" type="ORF">GCM10022223_54770</name>
</gene>